<dbReference type="InterPro" id="IPR038720">
    <property type="entry name" value="YprB_RNase_H-like_dom"/>
</dbReference>
<reference evidence="2" key="1">
    <citation type="submission" date="2020-10" db="EMBL/GenBank/DDBJ databases">
        <authorList>
            <person name="Gilroy R."/>
        </authorList>
    </citation>
    <scope>NUCLEOTIDE SEQUENCE</scope>
    <source>
        <strain evidence="2">ChiBcec2-4451</strain>
    </source>
</reference>
<comment type="caution">
    <text evidence="2">The sequence shown here is derived from an EMBL/GenBank/DDBJ whole genome shotgun (WGS) entry which is preliminary data.</text>
</comment>
<dbReference type="InterPro" id="IPR036397">
    <property type="entry name" value="RNaseH_sf"/>
</dbReference>
<protein>
    <submittedName>
        <fullName evidence="2">Ribonuclease H-like domain-containing protein</fullName>
    </submittedName>
</protein>
<dbReference type="EMBL" id="DVON01000258">
    <property type="protein sequence ID" value="HIV13870.1"/>
    <property type="molecule type" value="Genomic_DNA"/>
</dbReference>
<dbReference type="InterPro" id="IPR012337">
    <property type="entry name" value="RNaseH-like_sf"/>
</dbReference>
<feature type="domain" description="YprB ribonuclease H-like" evidence="1">
    <location>
        <begin position="27"/>
        <end position="192"/>
    </location>
</feature>
<dbReference type="PANTHER" id="PTHR38462:SF1">
    <property type="entry name" value="YPRB RIBONUCLEASE H-LIKE DOMAIN-CONTAINING PROTEIN"/>
    <property type="match status" value="1"/>
</dbReference>
<dbReference type="GO" id="GO:0003676">
    <property type="term" value="F:nucleic acid binding"/>
    <property type="evidence" value="ECO:0007669"/>
    <property type="project" value="InterPro"/>
</dbReference>
<gene>
    <name evidence="2" type="ORF">IAA63_12125</name>
</gene>
<reference evidence="2" key="2">
    <citation type="journal article" date="2021" name="PeerJ">
        <title>Extensive microbial diversity within the chicken gut microbiome revealed by metagenomics and culture.</title>
        <authorList>
            <person name="Gilroy R."/>
            <person name="Ravi A."/>
            <person name="Getino M."/>
            <person name="Pursley I."/>
            <person name="Horton D.L."/>
            <person name="Alikhan N.F."/>
            <person name="Baker D."/>
            <person name="Gharbi K."/>
            <person name="Hall N."/>
            <person name="Watson M."/>
            <person name="Adriaenssens E.M."/>
            <person name="Foster-Nyarko E."/>
            <person name="Jarju S."/>
            <person name="Secka A."/>
            <person name="Antonio M."/>
            <person name="Oren A."/>
            <person name="Chaudhuri R.R."/>
            <person name="La Ragione R."/>
            <person name="Hildebrand F."/>
            <person name="Pallen M.J."/>
        </authorList>
    </citation>
    <scope>NUCLEOTIDE SEQUENCE</scope>
    <source>
        <strain evidence="2">ChiBcec2-4451</strain>
    </source>
</reference>
<organism evidence="2 3">
    <name type="scientific">Candidatus Pullilachnospira stercoravium</name>
    <dbReference type="NCBI Taxonomy" id="2840913"/>
    <lineage>
        <taxon>Bacteria</taxon>
        <taxon>Bacillati</taxon>
        <taxon>Bacillota</taxon>
        <taxon>Clostridia</taxon>
        <taxon>Lachnospirales</taxon>
        <taxon>Lachnospiraceae</taxon>
        <taxon>Lachnospiraceae incertae sedis</taxon>
        <taxon>Candidatus Pullilachnospira</taxon>
    </lineage>
</organism>
<evidence type="ECO:0000313" key="2">
    <source>
        <dbReference type="EMBL" id="HIV13870.1"/>
    </source>
</evidence>
<dbReference type="PANTHER" id="PTHR38462">
    <property type="entry name" value="EXONUCLEASE-LIKE PROTEIN"/>
    <property type="match status" value="1"/>
</dbReference>
<evidence type="ECO:0000259" key="1">
    <source>
        <dbReference type="Pfam" id="PF13482"/>
    </source>
</evidence>
<dbReference type="Gene3D" id="3.30.420.10">
    <property type="entry name" value="Ribonuclease H-like superfamily/Ribonuclease H"/>
    <property type="match status" value="1"/>
</dbReference>
<sequence length="358" mass="41840">MHIFQQQIANPLSPYPREWFPDPDGTVFFDIETTGLSWRNSHLYLLGAVFSDRGQWLLKQWFCQRPSEEATVLKEFQDLLRGRRLLVHFNGKGFDLPYLMHKYTFYRTEAPFEALNQLDLYEKLLPCKKLLGLSHMRQRDLEIFIGLCRRDPFTGGELISCYQEYLKTAGDPLLETLMLHNREDMEGMLALLPLLAIPALTEGTLPFRIRGDAAGEHAHIQLTLPFSLPVSLDRTLSDIRLVIKDRQATLTVPFFSGTLKFFYENYKDYYYLPLEDEAIHKSVGVYVDREHRRPAKAADCYRRVTGKFLPQFTPLFTPAFREEYRSTLLYFQPSDSFWGQEELLTSYAHHLLKHLKKA</sequence>
<proteinExistence type="predicted"/>
<dbReference type="Proteomes" id="UP000886723">
    <property type="component" value="Unassembled WGS sequence"/>
</dbReference>
<evidence type="ECO:0000313" key="3">
    <source>
        <dbReference type="Proteomes" id="UP000886723"/>
    </source>
</evidence>
<dbReference type="AlphaFoldDB" id="A0A9D1T6Q0"/>
<dbReference type="SUPFAM" id="SSF53098">
    <property type="entry name" value="Ribonuclease H-like"/>
    <property type="match status" value="1"/>
</dbReference>
<accession>A0A9D1T6Q0</accession>
<name>A0A9D1T6Q0_9FIRM</name>
<dbReference type="Pfam" id="PF13482">
    <property type="entry name" value="RNase_H_2"/>
    <property type="match status" value="1"/>
</dbReference>